<dbReference type="Pfam" id="PF12632">
    <property type="entry name" value="Vezatin"/>
    <property type="match status" value="1"/>
</dbReference>
<dbReference type="GO" id="GO:0017022">
    <property type="term" value="F:myosin binding"/>
    <property type="evidence" value="ECO:0007669"/>
    <property type="project" value="InterPro"/>
</dbReference>
<dbReference type="PANTHER" id="PTHR15989:SF5">
    <property type="entry name" value="VEZATIN"/>
    <property type="match status" value="1"/>
</dbReference>
<evidence type="ECO:0000256" key="4">
    <source>
        <dbReference type="ARBA" id="ARBA00004651"/>
    </source>
</evidence>
<keyword evidence="16" id="KW-0539">Nucleus</keyword>
<evidence type="ECO:0000256" key="1">
    <source>
        <dbReference type="ARBA" id="ARBA00004123"/>
    </source>
</evidence>
<comment type="similarity">
    <text evidence="6">Belongs to the vezatin family.</text>
</comment>
<dbReference type="InterPro" id="IPR026235">
    <property type="entry name" value="INP2"/>
</dbReference>
<keyword evidence="13" id="KW-0175">Coiled coil</keyword>
<proteinExistence type="inferred from homology"/>
<gene>
    <name evidence="18" type="ORF">EC973_000179</name>
</gene>
<comment type="caution">
    <text evidence="18">The sequence shown here is derived from an EMBL/GenBank/DDBJ whole genome shotgun (WGS) entry which is preliminary data.</text>
</comment>
<accession>A0A8H7C103</accession>
<dbReference type="OrthoDB" id="21151at2759"/>
<dbReference type="Proteomes" id="UP000605846">
    <property type="component" value="Unassembled WGS sequence"/>
</dbReference>
<keyword evidence="9" id="KW-1003">Cell membrane</keyword>
<keyword evidence="11" id="KW-0965">Cell junction</keyword>
<name>A0A8H7C103_9FUNG</name>
<feature type="domain" description="Myosin-binding" evidence="17">
    <location>
        <begin position="142"/>
        <end position="397"/>
    </location>
</feature>
<evidence type="ECO:0000256" key="16">
    <source>
        <dbReference type="ARBA" id="ARBA00023242"/>
    </source>
</evidence>
<dbReference type="AlphaFoldDB" id="A0A8H7C103"/>
<dbReference type="EMBL" id="JABAYA010000001">
    <property type="protein sequence ID" value="KAF7732903.1"/>
    <property type="molecule type" value="Genomic_DNA"/>
</dbReference>
<evidence type="ECO:0000256" key="12">
    <source>
        <dbReference type="ARBA" id="ARBA00022989"/>
    </source>
</evidence>
<keyword evidence="15" id="KW-0325">Glycoprotein</keyword>
<comment type="similarity">
    <text evidence="5">Belongs to the INP2 family.</text>
</comment>
<evidence type="ECO:0000313" key="19">
    <source>
        <dbReference type="Proteomes" id="UP000605846"/>
    </source>
</evidence>
<evidence type="ECO:0000256" key="14">
    <source>
        <dbReference type="ARBA" id="ARBA00023136"/>
    </source>
</evidence>
<comment type="subcellular location">
    <subcellularLocation>
        <location evidence="2">Cell junction</location>
        <location evidence="2">Adherens junction</location>
    </subcellularLocation>
    <subcellularLocation>
        <location evidence="4">Cell membrane</location>
        <topology evidence="4">Multi-pass membrane protein</topology>
    </subcellularLocation>
    <subcellularLocation>
        <location evidence="1">Nucleus</location>
    </subcellularLocation>
    <subcellularLocation>
        <location evidence="3">Peroxisome membrane</location>
        <topology evidence="3">Single-pass membrane protein</topology>
    </subcellularLocation>
</comment>
<dbReference type="InterPro" id="IPR026858">
    <property type="entry name" value="Vezatin"/>
</dbReference>
<dbReference type="GO" id="GO:0005886">
    <property type="term" value="C:plasma membrane"/>
    <property type="evidence" value="ECO:0007669"/>
    <property type="project" value="UniProtKB-SubCell"/>
</dbReference>
<evidence type="ECO:0000256" key="9">
    <source>
        <dbReference type="ARBA" id="ARBA00022475"/>
    </source>
</evidence>
<organism evidence="18 19">
    <name type="scientific">Apophysomyces ossiformis</name>
    <dbReference type="NCBI Taxonomy" id="679940"/>
    <lineage>
        <taxon>Eukaryota</taxon>
        <taxon>Fungi</taxon>
        <taxon>Fungi incertae sedis</taxon>
        <taxon>Mucoromycota</taxon>
        <taxon>Mucoromycotina</taxon>
        <taxon>Mucoromycetes</taxon>
        <taxon>Mucorales</taxon>
        <taxon>Mucorineae</taxon>
        <taxon>Mucoraceae</taxon>
        <taxon>Apophysomyces</taxon>
    </lineage>
</organism>
<evidence type="ECO:0000256" key="15">
    <source>
        <dbReference type="ARBA" id="ARBA00023180"/>
    </source>
</evidence>
<dbReference type="PANTHER" id="PTHR15989">
    <property type="entry name" value="VEZATIN"/>
    <property type="match status" value="1"/>
</dbReference>
<dbReference type="GO" id="GO:0098609">
    <property type="term" value="P:cell-cell adhesion"/>
    <property type="evidence" value="ECO:0007669"/>
    <property type="project" value="InterPro"/>
</dbReference>
<keyword evidence="10" id="KW-0812">Transmembrane</keyword>
<keyword evidence="19" id="KW-1185">Reference proteome</keyword>
<evidence type="ECO:0000256" key="3">
    <source>
        <dbReference type="ARBA" id="ARBA00004549"/>
    </source>
</evidence>
<evidence type="ECO:0000256" key="2">
    <source>
        <dbReference type="ARBA" id="ARBA00004536"/>
    </source>
</evidence>
<evidence type="ECO:0000256" key="11">
    <source>
        <dbReference type="ARBA" id="ARBA00022949"/>
    </source>
</evidence>
<evidence type="ECO:0000256" key="10">
    <source>
        <dbReference type="ARBA" id="ARBA00022692"/>
    </source>
</evidence>
<reference evidence="18" key="1">
    <citation type="submission" date="2020-01" db="EMBL/GenBank/DDBJ databases">
        <title>Genome Sequencing of Three Apophysomyces-Like Fungal Strains Confirms a Novel Fungal Genus in the Mucoromycota with divergent Burkholderia-like Endosymbiotic Bacteria.</title>
        <authorList>
            <person name="Stajich J.E."/>
            <person name="Macias A.M."/>
            <person name="Carter-House D."/>
            <person name="Lovett B."/>
            <person name="Kasson L.R."/>
            <person name="Berry K."/>
            <person name="Grigoriev I."/>
            <person name="Chang Y."/>
            <person name="Spatafora J."/>
            <person name="Kasson M.T."/>
        </authorList>
    </citation>
    <scope>NUCLEOTIDE SEQUENCE</scope>
    <source>
        <strain evidence="18">NRRL A-21654</strain>
    </source>
</reference>
<keyword evidence="14" id="KW-0472">Membrane</keyword>
<keyword evidence="12" id="KW-1133">Transmembrane helix</keyword>
<evidence type="ECO:0000313" key="18">
    <source>
        <dbReference type="EMBL" id="KAF7732903.1"/>
    </source>
</evidence>
<dbReference type="GO" id="GO:0005634">
    <property type="term" value="C:nucleus"/>
    <property type="evidence" value="ECO:0007669"/>
    <property type="project" value="UniProtKB-SubCell"/>
</dbReference>
<dbReference type="PRINTS" id="PR02104">
    <property type="entry name" value="INPROXISOME2"/>
</dbReference>
<dbReference type="GO" id="GO:0005778">
    <property type="term" value="C:peroxisomal membrane"/>
    <property type="evidence" value="ECO:0007669"/>
    <property type="project" value="UniProtKB-SubCell"/>
</dbReference>
<dbReference type="InterPro" id="IPR026859">
    <property type="entry name" value="Myosin-bd"/>
</dbReference>
<evidence type="ECO:0000259" key="17">
    <source>
        <dbReference type="Pfam" id="PF12632"/>
    </source>
</evidence>
<evidence type="ECO:0000256" key="8">
    <source>
        <dbReference type="ARBA" id="ARBA00021399"/>
    </source>
</evidence>
<evidence type="ECO:0000256" key="6">
    <source>
        <dbReference type="ARBA" id="ARBA00007245"/>
    </source>
</evidence>
<evidence type="ECO:0000256" key="13">
    <source>
        <dbReference type="ARBA" id="ARBA00023054"/>
    </source>
</evidence>
<evidence type="ECO:0000256" key="7">
    <source>
        <dbReference type="ARBA" id="ARBA00018125"/>
    </source>
</evidence>
<sequence>MSEFVVYEDTPFANYLQSIETKEATVKLPHIQTSKTPAPVIRRTKFTDAIYHYWRRSLFHDTFSVSLPIAEENAFEEKFKYLIVTSPLLNEILSVHPKKDQMEFSFHPSPAKPGRIGTVTTLSGLALAMGVEKVMQPRLLPITLLLASSTSIFFVYRHVRRAWIRQLYQTALSRLQKLTEECEAFDTKIHRALITIQEIELVSRGYRLSTPLSPISRIEQSSKSKRCGFLRNKLAHVLRRAFIVYEEGIIDLVDHVNSRNVSRLHEMYNVHSIASLSALEDLDGDDAVSLDYLKRLAQLMHSKRRECMLGFLALNVMTEEHDSVRRDYEDCWRAINGVLDKLVTETSGFLKEVLGALDTEFYKPTPVNRLSTPAVEDIRLRNFVHQLASLDQQLRTIGAKVYLCNDDIRQLDADEVRQRLKQEYDSIQQDLSQMASEWEAGRAALTNFLEPAPTPIPPKEDVLPSPLPSPTLDAEQHQKVIDADESLDPFDLPLPAKASVFEAISDVVERNTTERSRRSRAERIAEMKAKREEERKVKSSRMESQTMVHELKQVLDRRVAELDLEPEDKTAQSCTDQDDTSLTTTTTTTTATITTINTL</sequence>
<protein>
    <recommendedName>
        <fullName evidence="8">Inheritance of peroxisomes protein 2</fullName>
    </recommendedName>
    <alternativeName>
        <fullName evidence="7">Vezatin</fullName>
    </alternativeName>
</protein>
<evidence type="ECO:0000256" key="5">
    <source>
        <dbReference type="ARBA" id="ARBA00007231"/>
    </source>
</evidence>
<dbReference type="GO" id="GO:0045033">
    <property type="term" value="P:peroxisome inheritance"/>
    <property type="evidence" value="ECO:0007669"/>
    <property type="project" value="InterPro"/>
</dbReference>